<evidence type="ECO:0000313" key="4">
    <source>
        <dbReference type="EMBL" id="KZO97291.1"/>
    </source>
</evidence>
<dbReference type="Gene3D" id="2.60.34.10">
    <property type="entry name" value="Substrate Binding Domain Of DNAk, Chain A, domain 1"/>
    <property type="match status" value="2"/>
</dbReference>
<protein>
    <submittedName>
        <fullName evidence="4">HSP70-domain-containing protein</fullName>
    </submittedName>
</protein>
<keyword evidence="5" id="KW-1185">Reference proteome</keyword>
<dbReference type="Gene3D" id="3.30.420.40">
    <property type="match status" value="3"/>
</dbReference>
<evidence type="ECO:0000256" key="1">
    <source>
        <dbReference type="ARBA" id="ARBA00007381"/>
    </source>
</evidence>
<dbReference type="AlphaFoldDB" id="A0A167N303"/>
<accession>A0A167N303</accession>
<dbReference type="EMBL" id="KV417280">
    <property type="protein sequence ID" value="KZO97291.1"/>
    <property type="molecule type" value="Genomic_DNA"/>
</dbReference>
<dbReference type="InterPro" id="IPR029047">
    <property type="entry name" value="HSP70_peptide-bd_sf"/>
</dbReference>
<dbReference type="InterPro" id="IPR013126">
    <property type="entry name" value="Hsp_70_fam"/>
</dbReference>
<sequence length="451" mass="48513">MISRKLNTNISCPVLGVDLRTTHSFNAEGIRTTTSVVAFAKHSKALVGLPAKRQAVVNPPHTVFAFKRSIDRRSFKVIAKSDGRPAVEVDNGAKNQQFSAEELSSIASNQGCWLRVLRVINATAAALAYGLDRSESSVTSVYALGGDAEGCFEFKSTNGDTHVGGEDFDILLVEHILGEFKKESGIDLSEDRMAIQRIREAAEKAKIERSSATQTEINLPFTTANASGPKSIHTKFVRSQFESLVRPLAKGTIDPCKKALSDAGVKTNDMDDVILVSGMTRMPGVADTVKNLFGREPSKGVNSDGAGVVLSGNVTDILLFDVTALPLGIETLGGIKIKLIMRNTTIPTKKSQTFSIAAEGQTAVTVKICRQGERELAHDNKLLGNFNLFGIPPAPKVSAKDKGTNKDQYMTIASSSALSNKEIENGVSEAEKYAETDKARKEVIEQASLEV</sequence>
<dbReference type="OrthoDB" id="2401965at2759"/>
<dbReference type="FunFam" id="3.90.640.10:FF:000003">
    <property type="entry name" value="Molecular chaperone DnaK"/>
    <property type="match status" value="1"/>
</dbReference>
<dbReference type="SUPFAM" id="SSF53067">
    <property type="entry name" value="Actin-like ATPase domain"/>
    <property type="match status" value="2"/>
</dbReference>
<dbReference type="PRINTS" id="PR00301">
    <property type="entry name" value="HEATSHOCK70"/>
</dbReference>
<dbReference type="Pfam" id="PF00012">
    <property type="entry name" value="HSP70"/>
    <property type="match status" value="2"/>
</dbReference>
<dbReference type="FunFam" id="3.30.420.40:FF:000028">
    <property type="entry name" value="heat shock 70 kDa protein-like"/>
    <property type="match status" value="1"/>
</dbReference>
<dbReference type="PANTHER" id="PTHR19375">
    <property type="entry name" value="HEAT SHOCK PROTEIN 70KDA"/>
    <property type="match status" value="1"/>
</dbReference>
<gene>
    <name evidence="4" type="ORF">CALVIDRAFT_526831</name>
</gene>
<dbReference type="Gene3D" id="3.90.640.10">
    <property type="entry name" value="Actin, Chain A, domain 4"/>
    <property type="match status" value="1"/>
</dbReference>
<dbReference type="GO" id="GO:0140662">
    <property type="term" value="F:ATP-dependent protein folding chaperone"/>
    <property type="evidence" value="ECO:0007669"/>
    <property type="project" value="InterPro"/>
</dbReference>
<dbReference type="SUPFAM" id="SSF100920">
    <property type="entry name" value="Heat shock protein 70kD (HSP70), peptide-binding domain"/>
    <property type="match status" value="1"/>
</dbReference>
<reference evidence="4 5" key="1">
    <citation type="journal article" date="2016" name="Mol. Biol. Evol.">
        <title>Comparative Genomics of Early-Diverging Mushroom-Forming Fungi Provides Insights into the Origins of Lignocellulose Decay Capabilities.</title>
        <authorList>
            <person name="Nagy L.G."/>
            <person name="Riley R."/>
            <person name="Tritt A."/>
            <person name="Adam C."/>
            <person name="Daum C."/>
            <person name="Floudas D."/>
            <person name="Sun H."/>
            <person name="Yadav J.S."/>
            <person name="Pangilinan J."/>
            <person name="Larsson K.H."/>
            <person name="Matsuura K."/>
            <person name="Barry K."/>
            <person name="Labutti K."/>
            <person name="Kuo R."/>
            <person name="Ohm R.A."/>
            <person name="Bhattacharya S.S."/>
            <person name="Shirouzu T."/>
            <person name="Yoshinaga Y."/>
            <person name="Martin F.M."/>
            <person name="Grigoriev I.V."/>
            <person name="Hibbett D.S."/>
        </authorList>
    </citation>
    <scope>NUCLEOTIDE SEQUENCE [LARGE SCALE GENOMIC DNA]</scope>
    <source>
        <strain evidence="4 5">TUFC12733</strain>
    </source>
</reference>
<dbReference type="InterPro" id="IPR043129">
    <property type="entry name" value="ATPase_NBD"/>
</dbReference>
<proteinExistence type="inferred from homology"/>
<dbReference type="Proteomes" id="UP000076738">
    <property type="component" value="Unassembled WGS sequence"/>
</dbReference>
<evidence type="ECO:0000313" key="5">
    <source>
        <dbReference type="Proteomes" id="UP000076738"/>
    </source>
</evidence>
<evidence type="ECO:0000256" key="2">
    <source>
        <dbReference type="ARBA" id="ARBA00022741"/>
    </source>
</evidence>
<dbReference type="GO" id="GO:0005524">
    <property type="term" value="F:ATP binding"/>
    <property type="evidence" value="ECO:0007669"/>
    <property type="project" value="UniProtKB-KW"/>
</dbReference>
<name>A0A167N303_CALVF</name>
<evidence type="ECO:0000256" key="3">
    <source>
        <dbReference type="ARBA" id="ARBA00022840"/>
    </source>
</evidence>
<comment type="similarity">
    <text evidence="1">Belongs to the heat shock protein 70 family.</text>
</comment>
<organism evidence="4 5">
    <name type="scientific">Calocera viscosa (strain TUFC12733)</name>
    <dbReference type="NCBI Taxonomy" id="1330018"/>
    <lineage>
        <taxon>Eukaryota</taxon>
        <taxon>Fungi</taxon>
        <taxon>Dikarya</taxon>
        <taxon>Basidiomycota</taxon>
        <taxon>Agaricomycotina</taxon>
        <taxon>Dacrymycetes</taxon>
        <taxon>Dacrymycetales</taxon>
        <taxon>Dacrymycetaceae</taxon>
        <taxon>Calocera</taxon>
    </lineage>
</organism>
<dbReference type="STRING" id="1330018.A0A167N303"/>
<keyword evidence="3" id="KW-0067">ATP-binding</keyword>
<keyword evidence="2" id="KW-0547">Nucleotide-binding</keyword>